<dbReference type="Pfam" id="PF00196">
    <property type="entry name" value="GerE"/>
    <property type="match status" value="1"/>
</dbReference>
<dbReference type="InterPro" id="IPR001789">
    <property type="entry name" value="Sig_transdc_resp-reg_receiver"/>
</dbReference>
<dbReference type="InterPro" id="IPR039420">
    <property type="entry name" value="WalR-like"/>
</dbReference>
<evidence type="ECO:0000313" key="7">
    <source>
        <dbReference type="Proteomes" id="UP000547058"/>
    </source>
</evidence>
<evidence type="ECO:0000256" key="2">
    <source>
        <dbReference type="ARBA" id="ARBA00023125"/>
    </source>
</evidence>
<keyword evidence="2" id="KW-0238">DNA-binding</keyword>
<dbReference type="SMART" id="SM00421">
    <property type="entry name" value="HTH_LUXR"/>
    <property type="match status" value="1"/>
</dbReference>
<dbReference type="Gene3D" id="1.10.10.10">
    <property type="entry name" value="Winged helix-like DNA-binding domain superfamily/Winged helix DNA-binding domain"/>
    <property type="match status" value="1"/>
</dbReference>
<evidence type="ECO:0000256" key="3">
    <source>
        <dbReference type="PROSITE-ProRule" id="PRU00169"/>
    </source>
</evidence>
<gene>
    <name evidence="6" type="ORF">H4O11_17550</name>
</gene>
<dbReference type="PROSITE" id="PS50043">
    <property type="entry name" value="HTH_LUXR_2"/>
    <property type="match status" value="1"/>
</dbReference>
<dbReference type="InterPro" id="IPR016032">
    <property type="entry name" value="Sig_transdc_resp-reg_C-effctor"/>
</dbReference>
<dbReference type="AlphaFoldDB" id="A0A7W3FQ03"/>
<dbReference type="PANTHER" id="PTHR43214">
    <property type="entry name" value="TWO-COMPONENT RESPONSE REGULATOR"/>
    <property type="match status" value="1"/>
</dbReference>
<dbReference type="EMBL" id="JACGXS010000013">
    <property type="protein sequence ID" value="MBA8683609.1"/>
    <property type="molecule type" value="Genomic_DNA"/>
</dbReference>
<dbReference type="InterPro" id="IPR036388">
    <property type="entry name" value="WH-like_DNA-bd_sf"/>
</dbReference>
<dbReference type="PROSITE" id="PS00622">
    <property type="entry name" value="HTH_LUXR_1"/>
    <property type="match status" value="1"/>
</dbReference>
<evidence type="ECO:0000256" key="1">
    <source>
        <dbReference type="ARBA" id="ARBA00022553"/>
    </source>
</evidence>
<dbReference type="PANTHER" id="PTHR43214:SF17">
    <property type="entry name" value="TRANSCRIPTIONAL REGULATORY PROTEIN RCSB"/>
    <property type="match status" value="1"/>
</dbReference>
<dbReference type="PRINTS" id="PR00038">
    <property type="entry name" value="HTHLUXR"/>
</dbReference>
<accession>A0A7W3FQ03</accession>
<evidence type="ECO:0000259" key="5">
    <source>
        <dbReference type="PROSITE" id="PS50110"/>
    </source>
</evidence>
<comment type="caution">
    <text evidence="6">The sequence shown here is derived from an EMBL/GenBank/DDBJ whole genome shotgun (WGS) entry which is preliminary data.</text>
</comment>
<dbReference type="GO" id="GO:0006355">
    <property type="term" value="P:regulation of DNA-templated transcription"/>
    <property type="evidence" value="ECO:0007669"/>
    <property type="project" value="InterPro"/>
</dbReference>
<dbReference type="CDD" id="cd17535">
    <property type="entry name" value="REC_NarL-like"/>
    <property type="match status" value="1"/>
</dbReference>
<dbReference type="PROSITE" id="PS50110">
    <property type="entry name" value="RESPONSE_REGULATORY"/>
    <property type="match status" value="1"/>
</dbReference>
<evidence type="ECO:0000259" key="4">
    <source>
        <dbReference type="PROSITE" id="PS50043"/>
    </source>
</evidence>
<keyword evidence="1 3" id="KW-0597">Phosphoprotein</keyword>
<dbReference type="InterPro" id="IPR058245">
    <property type="entry name" value="NreC/VraR/RcsB-like_REC"/>
</dbReference>
<dbReference type="InterPro" id="IPR000792">
    <property type="entry name" value="Tscrpt_reg_LuxR_C"/>
</dbReference>
<evidence type="ECO:0000313" key="6">
    <source>
        <dbReference type="EMBL" id="MBA8683609.1"/>
    </source>
</evidence>
<dbReference type="Proteomes" id="UP000547058">
    <property type="component" value="Unassembled WGS sequence"/>
</dbReference>
<organism evidence="6 7">
    <name type="scientific">Stenotrophomonas tumulicola</name>
    <dbReference type="NCBI Taxonomy" id="1685415"/>
    <lineage>
        <taxon>Bacteria</taxon>
        <taxon>Pseudomonadati</taxon>
        <taxon>Pseudomonadota</taxon>
        <taxon>Gammaproteobacteria</taxon>
        <taxon>Lysobacterales</taxon>
        <taxon>Lysobacteraceae</taxon>
        <taxon>Stenotrophomonas</taxon>
    </lineage>
</organism>
<sequence length="215" mass="22589">MRIVIADDHPTILAGIEALLGPAPRLQVVGRASSVDELLALLSTTPCEAVVTDFAMPGGRNADGLALLSQLCRHPARLQVVLHTMLELPTTLAQARRLGVRHMVGKADASGHLAAALQAAGIGAEYYSPAMQALLERASGSGSNVARPLTPGEQEVVRLFVSGMTVNAIATQLHRSKQTVSARKMNAMRKLGLTHDAELVKAWLDLPADTPGAAS</sequence>
<dbReference type="GO" id="GO:0003677">
    <property type="term" value="F:DNA binding"/>
    <property type="evidence" value="ECO:0007669"/>
    <property type="project" value="UniProtKB-KW"/>
</dbReference>
<dbReference type="GO" id="GO:0000160">
    <property type="term" value="P:phosphorelay signal transduction system"/>
    <property type="evidence" value="ECO:0007669"/>
    <property type="project" value="InterPro"/>
</dbReference>
<keyword evidence="7" id="KW-1185">Reference proteome</keyword>
<dbReference type="SUPFAM" id="SSF52172">
    <property type="entry name" value="CheY-like"/>
    <property type="match status" value="1"/>
</dbReference>
<dbReference type="RefSeq" id="WP_182341559.1">
    <property type="nucleotide sequence ID" value="NZ_JACGXS010000013.1"/>
</dbReference>
<protein>
    <submittedName>
        <fullName evidence="6">Response regulator transcription factor</fullName>
    </submittedName>
</protein>
<dbReference type="Gene3D" id="3.40.50.2300">
    <property type="match status" value="1"/>
</dbReference>
<name>A0A7W3FQ03_9GAMM</name>
<dbReference type="InterPro" id="IPR011006">
    <property type="entry name" value="CheY-like_superfamily"/>
</dbReference>
<feature type="domain" description="HTH luxR-type" evidence="4">
    <location>
        <begin position="142"/>
        <end position="207"/>
    </location>
</feature>
<reference evidence="6 7" key="1">
    <citation type="submission" date="2020-08" db="EMBL/GenBank/DDBJ databases">
        <title>Stenotrophomonas tumulicola JCM 30961.</title>
        <authorList>
            <person name="Deng Y."/>
        </authorList>
    </citation>
    <scope>NUCLEOTIDE SEQUENCE [LARGE SCALE GENOMIC DNA]</scope>
    <source>
        <strain evidence="6 7">JCM 30961</strain>
    </source>
</reference>
<dbReference type="SMART" id="SM00448">
    <property type="entry name" value="REC"/>
    <property type="match status" value="1"/>
</dbReference>
<dbReference type="CDD" id="cd06170">
    <property type="entry name" value="LuxR_C_like"/>
    <property type="match status" value="1"/>
</dbReference>
<dbReference type="Pfam" id="PF00072">
    <property type="entry name" value="Response_reg"/>
    <property type="match status" value="1"/>
</dbReference>
<dbReference type="SUPFAM" id="SSF46894">
    <property type="entry name" value="C-terminal effector domain of the bipartite response regulators"/>
    <property type="match status" value="1"/>
</dbReference>
<proteinExistence type="predicted"/>
<feature type="domain" description="Response regulatory" evidence="5">
    <location>
        <begin position="2"/>
        <end position="121"/>
    </location>
</feature>
<feature type="modified residue" description="4-aspartylphosphate" evidence="3">
    <location>
        <position position="53"/>
    </location>
</feature>